<dbReference type="Proteomes" id="UP000183529">
    <property type="component" value="Unassembled WGS sequence"/>
</dbReference>
<gene>
    <name evidence="2" type="ORF">C7400_119158</name>
    <name evidence="1" type="ORF">C7400_15119</name>
    <name evidence="3" type="ORF">SAMN05216550_1421</name>
</gene>
<accession>A0AAQ1GPR1</accession>
<organism evidence="3 4">
    <name type="scientific">Paraburkholderia tropica</name>
    <dbReference type="NCBI Taxonomy" id="92647"/>
    <lineage>
        <taxon>Bacteria</taxon>
        <taxon>Pseudomonadati</taxon>
        <taxon>Pseudomonadota</taxon>
        <taxon>Betaproteobacteria</taxon>
        <taxon>Burkholderiales</taxon>
        <taxon>Burkholderiaceae</taxon>
        <taxon>Paraburkholderia</taxon>
    </lineage>
</organism>
<dbReference type="Proteomes" id="UP000247515">
    <property type="component" value="Unassembled WGS sequence"/>
</dbReference>
<evidence type="ECO:0000313" key="2">
    <source>
        <dbReference type="EMBL" id="PXX11591.1"/>
    </source>
</evidence>
<dbReference type="EMBL" id="QJJV01000019">
    <property type="protein sequence ID" value="PXX11591.1"/>
    <property type="molecule type" value="Genomic_DNA"/>
</dbReference>
<evidence type="ECO:0000313" key="5">
    <source>
        <dbReference type="Proteomes" id="UP000247515"/>
    </source>
</evidence>
<feature type="non-terminal residue" evidence="3">
    <location>
        <position position="1"/>
    </location>
</feature>
<proteinExistence type="predicted"/>
<protein>
    <submittedName>
        <fullName evidence="3">4-oxalmesaconate hydratase</fullName>
    </submittedName>
</protein>
<dbReference type="AlphaFoldDB" id="A0AAQ1GPR1"/>
<dbReference type="EMBL" id="QJJV01000051">
    <property type="protein sequence ID" value="PXX03316.1"/>
    <property type="molecule type" value="Genomic_DNA"/>
</dbReference>
<evidence type="ECO:0000313" key="3">
    <source>
        <dbReference type="EMBL" id="SEK15545.1"/>
    </source>
</evidence>
<evidence type="ECO:0000313" key="1">
    <source>
        <dbReference type="EMBL" id="PXX03316.1"/>
    </source>
</evidence>
<reference evidence="1 5" key="2">
    <citation type="submission" date="2018-05" db="EMBL/GenBank/DDBJ databases">
        <title>Genomic Encyclopedia of Type Strains, Phase IV (KMG-V): Genome sequencing to study the core and pangenomes of soil and plant-associated prokaryotes.</title>
        <authorList>
            <person name="Whitman W."/>
        </authorList>
    </citation>
    <scope>NUCLEOTIDE SEQUENCE [LARGE SCALE GENOMIC DNA]</scope>
    <source>
        <strain evidence="1 5">SIr-6563</strain>
    </source>
</reference>
<keyword evidence="5" id="KW-1185">Reference proteome</keyword>
<dbReference type="EMBL" id="FNZM01000042">
    <property type="protein sequence ID" value="SEK15545.1"/>
    <property type="molecule type" value="Genomic_DNA"/>
</dbReference>
<sequence length="27" mass="3096">ADRHAIFEGNARRVYPRLDALLKSRGL</sequence>
<evidence type="ECO:0000313" key="4">
    <source>
        <dbReference type="Proteomes" id="UP000183529"/>
    </source>
</evidence>
<comment type="caution">
    <text evidence="3">The sequence shown here is derived from an EMBL/GenBank/DDBJ whole genome shotgun (WGS) entry which is preliminary data.</text>
</comment>
<name>A0AAQ1GPR1_9BURK</name>
<reference evidence="3 4" key="1">
    <citation type="submission" date="2016-10" db="EMBL/GenBank/DDBJ databases">
        <authorList>
            <person name="Varghese N."/>
            <person name="Submissions S."/>
        </authorList>
    </citation>
    <scope>NUCLEOTIDE SEQUENCE [LARGE SCALE GENOMIC DNA]</scope>
    <source>
        <strain evidence="3 4">LMG 22274</strain>
    </source>
</reference>